<evidence type="ECO:0000313" key="1">
    <source>
        <dbReference type="EMBL" id="KAL1408055.1"/>
    </source>
</evidence>
<comment type="caution">
    <text evidence="1">The sequence shown here is derived from an EMBL/GenBank/DDBJ whole genome shotgun (WGS) entry which is preliminary data.</text>
</comment>
<dbReference type="SUPFAM" id="SSF55961">
    <property type="entry name" value="Bet v1-like"/>
    <property type="match status" value="1"/>
</dbReference>
<gene>
    <name evidence="1" type="ORF">Q8F55_004852</name>
</gene>
<sequence>MPAQFKPYGNPVPPYNPADWTAGDHNEARFAFPIKPVFELITHAKYWTEWHTASKAVGGVTERAYTLGDLVYEYGEYDDGTKHHMFWVVAAQDREGYTLSVLIAEEQRVGLRYLLREEGGVTHFARETIYHRDSAYSAQARAEFGAASKVSVANLEKQITALLEKEYSSIPKV</sequence>
<name>A0ABR3Q017_9TREE</name>
<evidence type="ECO:0000313" key="2">
    <source>
        <dbReference type="Proteomes" id="UP001565368"/>
    </source>
</evidence>
<keyword evidence="2" id="KW-1185">Reference proteome</keyword>
<reference evidence="1 2" key="1">
    <citation type="submission" date="2023-08" db="EMBL/GenBank/DDBJ databases">
        <title>Annotated Genome Sequence of Vanrija albida AlHP1.</title>
        <authorList>
            <person name="Herzog R."/>
        </authorList>
    </citation>
    <scope>NUCLEOTIDE SEQUENCE [LARGE SCALE GENOMIC DNA]</scope>
    <source>
        <strain evidence="1 2">AlHP1</strain>
    </source>
</reference>
<dbReference type="GeneID" id="95985895"/>
<proteinExistence type="predicted"/>
<dbReference type="Proteomes" id="UP001565368">
    <property type="component" value="Unassembled WGS sequence"/>
</dbReference>
<dbReference type="RefSeq" id="XP_069207999.1">
    <property type="nucleotide sequence ID" value="XM_069353357.1"/>
</dbReference>
<organism evidence="1 2">
    <name type="scientific">Vanrija albida</name>
    <dbReference type="NCBI Taxonomy" id="181172"/>
    <lineage>
        <taxon>Eukaryota</taxon>
        <taxon>Fungi</taxon>
        <taxon>Dikarya</taxon>
        <taxon>Basidiomycota</taxon>
        <taxon>Agaricomycotina</taxon>
        <taxon>Tremellomycetes</taxon>
        <taxon>Trichosporonales</taxon>
        <taxon>Trichosporonaceae</taxon>
        <taxon>Vanrija</taxon>
    </lineage>
</organism>
<protein>
    <submittedName>
        <fullName evidence="1">Uncharacterized protein</fullName>
    </submittedName>
</protein>
<accession>A0ABR3Q017</accession>
<dbReference type="EMBL" id="JBBXJM010000004">
    <property type="protein sequence ID" value="KAL1408055.1"/>
    <property type="molecule type" value="Genomic_DNA"/>
</dbReference>